<dbReference type="Proteomes" id="UP000004994">
    <property type="component" value="Chromosome 3"/>
</dbReference>
<proteinExistence type="predicted"/>
<dbReference type="PaxDb" id="4081-Solyc03g071760.1.1"/>
<dbReference type="InParanoid" id="A0A3Q7G8Q7"/>
<dbReference type="Gramene" id="Solyc03g071760.1.1">
    <property type="protein sequence ID" value="Solyc03g071760.1.1.1"/>
    <property type="gene ID" value="Solyc03g071760.1"/>
</dbReference>
<protein>
    <recommendedName>
        <fullName evidence="3">DUF4283 domain-containing protein</fullName>
    </recommendedName>
</protein>
<dbReference type="EnsemblPlants" id="Solyc03g071760.1.1">
    <property type="protein sequence ID" value="Solyc03g071760.1.1.1"/>
    <property type="gene ID" value="Solyc03g071760.1"/>
</dbReference>
<name>A0A3Q7G8Q7_SOLLC</name>
<dbReference type="OMA" id="KGNCKIG"/>
<reference evidence="1" key="2">
    <citation type="submission" date="2019-01" db="UniProtKB">
        <authorList>
            <consortium name="EnsemblPlants"/>
        </authorList>
    </citation>
    <scope>IDENTIFICATION</scope>
    <source>
        <strain evidence="1">cv. Heinz 1706</strain>
    </source>
</reference>
<keyword evidence="2" id="KW-1185">Reference proteome</keyword>
<accession>A0A3Q7G8Q7</accession>
<evidence type="ECO:0000313" key="1">
    <source>
        <dbReference type="EnsemblPlants" id="Solyc03g071760.1.1.1"/>
    </source>
</evidence>
<sequence>MAASPSPQPLAVGETNVNLSTKASDAMILKPQQTTQNLLKPILNPIEFIHGEPTMRFTMEEREQFAREEDLHQAVMIKFSYGKLVLSELRKLLPRQFDVKGNCKIGKLSFRHLLVRFNLYEYFV</sequence>
<evidence type="ECO:0000313" key="2">
    <source>
        <dbReference type="Proteomes" id="UP000004994"/>
    </source>
</evidence>
<dbReference type="AlphaFoldDB" id="A0A3Q7G8Q7"/>
<evidence type="ECO:0008006" key="3">
    <source>
        <dbReference type="Google" id="ProtNLM"/>
    </source>
</evidence>
<reference evidence="1" key="1">
    <citation type="journal article" date="2012" name="Nature">
        <title>The tomato genome sequence provides insights into fleshy fruit evolution.</title>
        <authorList>
            <consortium name="Tomato Genome Consortium"/>
        </authorList>
    </citation>
    <scope>NUCLEOTIDE SEQUENCE [LARGE SCALE GENOMIC DNA]</scope>
    <source>
        <strain evidence="1">cv. Heinz 1706</strain>
    </source>
</reference>
<organism evidence="1">
    <name type="scientific">Solanum lycopersicum</name>
    <name type="common">Tomato</name>
    <name type="synonym">Lycopersicon esculentum</name>
    <dbReference type="NCBI Taxonomy" id="4081"/>
    <lineage>
        <taxon>Eukaryota</taxon>
        <taxon>Viridiplantae</taxon>
        <taxon>Streptophyta</taxon>
        <taxon>Embryophyta</taxon>
        <taxon>Tracheophyta</taxon>
        <taxon>Spermatophyta</taxon>
        <taxon>Magnoliopsida</taxon>
        <taxon>eudicotyledons</taxon>
        <taxon>Gunneridae</taxon>
        <taxon>Pentapetalae</taxon>
        <taxon>asterids</taxon>
        <taxon>lamiids</taxon>
        <taxon>Solanales</taxon>
        <taxon>Solanaceae</taxon>
        <taxon>Solanoideae</taxon>
        <taxon>Solaneae</taxon>
        <taxon>Solanum</taxon>
        <taxon>Solanum subgen. Lycopersicon</taxon>
    </lineage>
</organism>